<protein>
    <recommendedName>
        <fullName evidence="1">Tc1-like transposase DDE domain-containing protein</fullName>
    </recommendedName>
</protein>
<dbReference type="Proteomes" id="UP000324091">
    <property type="component" value="Chromosome 2"/>
</dbReference>
<evidence type="ECO:0000313" key="2">
    <source>
        <dbReference type="EMBL" id="TWW67535.1"/>
    </source>
</evidence>
<accession>A0A5C6NKR9</accession>
<comment type="caution">
    <text evidence="2">The sequence shown here is derived from an EMBL/GenBank/DDBJ whole genome shotgun (WGS) entry which is preliminary data.</text>
</comment>
<proteinExistence type="predicted"/>
<dbReference type="GO" id="GO:0003676">
    <property type="term" value="F:nucleic acid binding"/>
    <property type="evidence" value="ECO:0007669"/>
    <property type="project" value="InterPro"/>
</dbReference>
<evidence type="ECO:0000313" key="3">
    <source>
        <dbReference type="Proteomes" id="UP000324091"/>
    </source>
</evidence>
<dbReference type="SUPFAM" id="SSF46689">
    <property type="entry name" value="Homeodomain-like"/>
    <property type="match status" value="1"/>
</dbReference>
<organism evidence="2 3">
    <name type="scientific">Takifugu flavidus</name>
    <name type="common">sansaifugu</name>
    <dbReference type="NCBI Taxonomy" id="433684"/>
    <lineage>
        <taxon>Eukaryota</taxon>
        <taxon>Metazoa</taxon>
        <taxon>Chordata</taxon>
        <taxon>Craniata</taxon>
        <taxon>Vertebrata</taxon>
        <taxon>Euteleostomi</taxon>
        <taxon>Actinopterygii</taxon>
        <taxon>Neopterygii</taxon>
        <taxon>Teleostei</taxon>
        <taxon>Neoteleostei</taxon>
        <taxon>Acanthomorphata</taxon>
        <taxon>Eupercaria</taxon>
        <taxon>Tetraodontiformes</taxon>
        <taxon>Tetradontoidea</taxon>
        <taxon>Tetraodontidae</taxon>
        <taxon>Takifugu</taxon>
    </lineage>
</organism>
<dbReference type="AlphaFoldDB" id="A0A5C6NKR9"/>
<evidence type="ECO:0000259" key="1">
    <source>
        <dbReference type="Pfam" id="PF13358"/>
    </source>
</evidence>
<dbReference type="InterPro" id="IPR009057">
    <property type="entry name" value="Homeodomain-like_sf"/>
</dbReference>
<feature type="domain" description="Tc1-like transposase DDE" evidence="1">
    <location>
        <begin position="144"/>
        <end position="214"/>
    </location>
</feature>
<name>A0A5C6NKR9_9TELE</name>
<dbReference type="InterPro" id="IPR036397">
    <property type="entry name" value="RNaseH_sf"/>
</dbReference>
<reference evidence="2 3" key="1">
    <citation type="submission" date="2019-04" db="EMBL/GenBank/DDBJ databases">
        <title>Chromosome genome assembly for Takifugu flavidus.</title>
        <authorList>
            <person name="Xiao S."/>
        </authorList>
    </citation>
    <scope>NUCLEOTIDE SEQUENCE [LARGE SCALE GENOMIC DNA]</scope>
    <source>
        <strain evidence="2">HTHZ2018</strain>
        <tissue evidence="2">Muscle</tissue>
    </source>
</reference>
<dbReference type="EMBL" id="RHFK02000012">
    <property type="protein sequence ID" value="TWW67535.1"/>
    <property type="molecule type" value="Genomic_DNA"/>
</dbReference>
<sequence length="265" mass="29892">MGQKRDLTGSEKSKIVRYLAEGCSTLKIAKLLKCDHRTIKRFIQNSQQGRKKRVKKPRCKITAHELRRVKRAAAKMPLATSFAIFQSCNITGVPKSTRCAILRDMAKTDGPMAGSVKGRQLQSDSDASKDGVKLNSQFLEDTFFKQWYRKKSASFKKNMIFMQDNAPSHTSKYSTAWLARKGLKEEKLMTWPPCSPDLNPIENLWSLIKCEIYKEGKQSTSLNSVWEAVVAAARNVDREQIKTLTESMDGKLLSVLAKKGGYIGH</sequence>
<gene>
    <name evidence="2" type="ORF">D4764_02G0005760</name>
</gene>
<dbReference type="InterPro" id="IPR038717">
    <property type="entry name" value="Tc1-like_DDE_dom"/>
</dbReference>
<dbReference type="Gene3D" id="3.30.420.10">
    <property type="entry name" value="Ribonuclease H-like superfamily/Ribonuclease H"/>
    <property type="match status" value="1"/>
</dbReference>
<dbReference type="Pfam" id="PF13358">
    <property type="entry name" value="DDE_3"/>
    <property type="match status" value="1"/>
</dbReference>
<keyword evidence="3" id="KW-1185">Reference proteome</keyword>